<protein>
    <submittedName>
        <fullName evidence="1">Uncharacterized protein</fullName>
    </submittedName>
</protein>
<reference evidence="1" key="2">
    <citation type="journal article" date="2015" name="Fish Shellfish Immunol.">
        <title>Early steps in the European eel (Anguilla anguilla)-Vibrio vulnificus interaction in the gills: Role of the RtxA13 toxin.</title>
        <authorList>
            <person name="Callol A."/>
            <person name="Pajuelo D."/>
            <person name="Ebbesson L."/>
            <person name="Teles M."/>
            <person name="MacKenzie S."/>
            <person name="Amaro C."/>
        </authorList>
    </citation>
    <scope>NUCLEOTIDE SEQUENCE</scope>
</reference>
<name>A0A0E9XVR6_ANGAN</name>
<proteinExistence type="predicted"/>
<evidence type="ECO:0000313" key="1">
    <source>
        <dbReference type="EMBL" id="JAI06813.1"/>
    </source>
</evidence>
<dbReference type="AlphaFoldDB" id="A0A0E9XVR6"/>
<dbReference type="EMBL" id="GBXM01001765">
    <property type="protein sequence ID" value="JAI06813.1"/>
    <property type="molecule type" value="Transcribed_RNA"/>
</dbReference>
<organism evidence="1">
    <name type="scientific">Anguilla anguilla</name>
    <name type="common">European freshwater eel</name>
    <name type="synonym">Muraena anguilla</name>
    <dbReference type="NCBI Taxonomy" id="7936"/>
    <lineage>
        <taxon>Eukaryota</taxon>
        <taxon>Metazoa</taxon>
        <taxon>Chordata</taxon>
        <taxon>Craniata</taxon>
        <taxon>Vertebrata</taxon>
        <taxon>Euteleostomi</taxon>
        <taxon>Actinopterygii</taxon>
        <taxon>Neopterygii</taxon>
        <taxon>Teleostei</taxon>
        <taxon>Anguilliformes</taxon>
        <taxon>Anguillidae</taxon>
        <taxon>Anguilla</taxon>
    </lineage>
</organism>
<reference evidence="1" key="1">
    <citation type="submission" date="2014-11" db="EMBL/GenBank/DDBJ databases">
        <authorList>
            <person name="Amaro Gonzalez C."/>
        </authorList>
    </citation>
    <scope>NUCLEOTIDE SEQUENCE</scope>
</reference>
<sequence>MLPFIFVISSLDSPGKTGRGLWRRLLCWNLALCVIC</sequence>
<accession>A0A0E9XVR6</accession>